<dbReference type="GO" id="GO:0004519">
    <property type="term" value="F:endonuclease activity"/>
    <property type="evidence" value="ECO:0007669"/>
    <property type="project" value="UniProtKB-KW"/>
</dbReference>
<organism evidence="2 3">
    <name type="scientific">Nocardia thailandica</name>
    <dbReference type="NCBI Taxonomy" id="257275"/>
    <lineage>
        <taxon>Bacteria</taxon>
        <taxon>Bacillati</taxon>
        <taxon>Actinomycetota</taxon>
        <taxon>Actinomycetes</taxon>
        <taxon>Mycobacteriales</taxon>
        <taxon>Nocardiaceae</taxon>
        <taxon>Nocardia</taxon>
    </lineage>
</organism>
<dbReference type="EMBL" id="JBIAMX010000025">
    <property type="protein sequence ID" value="MFF0546723.1"/>
    <property type="molecule type" value="Genomic_DNA"/>
</dbReference>
<name>A0ABW6PWB3_9NOCA</name>
<dbReference type="SMART" id="SM00507">
    <property type="entry name" value="HNHc"/>
    <property type="match status" value="1"/>
</dbReference>
<reference evidence="2 3" key="1">
    <citation type="submission" date="2024-10" db="EMBL/GenBank/DDBJ databases">
        <title>The Natural Products Discovery Center: Release of the First 8490 Sequenced Strains for Exploring Actinobacteria Biosynthetic Diversity.</title>
        <authorList>
            <person name="Kalkreuter E."/>
            <person name="Kautsar S.A."/>
            <person name="Yang D."/>
            <person name="Bader C.D."/>
            <person name="Teijaro C.N."/>
            <person name="Fluegel L."/>
            <person name="Davis C.M."/>
            <person name="Simpson J.R."/>
            <person name="Lauterbach L."/>
            <person name="Steele A.D."/>
            <person name="Gui C."/>
            <person name="Meng S."/>
            <person name="Li G."/>
            <person name="Viehrig K."/>
            <person name="Ye F."/>
            <person name="Su P."/>
            <person name="Kiefer A.F."/>
            <person name="Nichols A."/>
            <person name="Cepeda A.J."/>
            <person name="Yan W."/>
            <person name="Fan B."/>
            <person name="Jiang Y."/>
            <person name="Adhikari A."/>
            <person name="Zheng C.-J."/>
            <person name="Schuster L."/>
            <person name="Cowan T.M."/>
            <person name="Smanski M.J."/>
            <person name="Chevrette M.G."/>
            <person name="De Carvalho L.P.S."/>
            <person name="Shen B."/>
        </authorList>
    </citation>
    <scope>NUCLEOTIDE SEQUENCE [LARGE SCALE GENOMIC DNA]</scope>
    <source>
        <strain evidence="2 3">NPDC004045</strain>
    </source>
</reference>
<keyword evidence="2" id="KW-0255">Endonuclease</keyword>
<dbReference type="InterPro" id="IPR002711">
    <property type="entry name" value="HNH"/>
</dbReference>
<dbReference type="Gene3D" id="1.10.30.50">
    <property type="match status" value="1"/>
</dbReference>
<protein>
    <submittedName>
        <fullName evidence="2">HNH endonuclease signature motif containing protein</fullName>
    </submittedName>
</protein>
<keyword evidence="2" id="KW-0378">Hydrolase</keyword>
<dbReference type="Proteomes" id="UP001601444">
    <property type="component" value="Unassembled WGS sequence"/>
</dbReference>
<sequence>MDFHVSCRRREAERSARREERRAAGEPAVCVQCGGEINFDQGFSGRCQDCRERLRYIPKPLRSALVARGARCVYCGAKAMCIDHVRPIAYGGDSSPENLEPCCADCNLDKNCQPIARWFTGPEATPVGRRAMAYSLARSAKVAAEWTRLTGQP</sequence>
<proteinExistence type="predicted"/>
<dbReference type="CDD" id="cd00085">
    <property type="entry name" value="HNHc"/>
    <property type="match status" value="1"/>
</dbReference>
<comment type="caution">
    <text evidence="2">The sequence shown here is derived from an EMBL/GenBank/DDBJ whole genome shotgun (WGS) entry which is preliminary data.</text>
</comment>
<gene>
    <name evidence="2" type="ORF">ACFYTF_28195</name>
</gene>
<dbReference type="Pfam" id="PF01844">
    <property type="entry name" value="HNH"/>
    <property type="match status" value="1"/>
</dbReference>
<feature type="domain" description="HNH nuclease" evidence="1">
    <location>
        <begin position="60"/>
        <end position="108"/>
    </location>
</feature>
<evidence type="ECO:0000313" key="2">
    <source>
        <dbReference type="EMBL" id="MFF0546723.1"/>
    </source>
</evidence>
<keyword evidence="3" id="KW-1185">Reference proteome</keyword>
<dbReference type="RefSeq" id="WP_316575416.1">
    <property type="nucleotide sequence ID" value="NZ_JBIAMX010000025.1"/>
</dbReference>
<evidence type="ECO:0000313" key="3">
    <source>
        <dbReference type="Proteomes" id="UP001601444"/>
    </source>
</evidence>
<keyword evidence="2" id="KW-0540">Nuclease</keyword>
<dbReference type="InterPro" id="IPR003615">
    <property type="entry name" value="HNH_nuc"/>
</dbReference>
<evidence type="ECO:0000259" key="1">
    <source>
        <dbReference type="SMART" id="SM00507"/>
    </source>
</evidence>
<accession>A0ABW6PWB3</accession>